<sequence length="331" mass="36427">MTLRGKRVCLTGAGGFIGSHVLEQLLAMGADVSAFIHYNALNTRGHIDYLPKHVQKEIHFIYGDLRDAHTVQAAIQGTDIVLHLGALIAIPYSYLSPTDVFQTNVLGTLNVAQAALKAGVERLVHTSTSETYGTARYVPMDEAHPLQGQSPYAASKIGADKLVESFYHAYDLPVITIRPFNAYGPRQSMRAVIPTIINQALYGDEIRLGNLTPTRDFTFVEDTARAFICAAQSKKGIGDVFNAGSGYEISIGEIAKQIRDMVGREVSLPISSTDARTRPVNSEVNRLFSDSAKAAQVLAWQPLVSLEDGLAKTIEWMRQHRSLYRFDEYIV</sequence>
<dbReference type="EMBL" id="JBHUCX010000044">
    <property type="protein sequence ID" value="MFD1676114.1"/>
    <property type="molecule type" value="Genomic_DNA"/>
</dbReference>
<organism evidence="2 3">
    <name type="scientific">Alicyclobacillus fodiniaquatilis</name>
    <dbReference type="NCBI Taxonomy" id="1661150"/>
    <lineage>
        <taxon>Bacteria</taxon>
        <taxon>Bacillati</taxon>
        <taxon>Bacillota</taxon>
        <taxon>Bacilli</taxon>
        <taxon>Bacillales</taxon>
        <taxon>Alicyclobacillaceae</taxon>
        <taxon>Alicyclobacillus</taxon>
    </lineage>
</organism>
<keyword evidence="3" id="KW-1185">Reference proteome</keyword>
<dbReference type="InterPro" id="IPR045869">
    <property type="entry name" value="Arna-like_SDR_e"/>
</dbReference>
<dbReference type="RefSeq" id="WP_377944007.1">
    <property type="nucleotide sequence ID" value="NZ_JBHUCX010000044.1"/>
</dbReference>
<gene>
    <name evidence="2" type="ORF">ACFSB2_15525</name>
</gene>
<reference evidence="3" key="1">
    <citation type="journal article" date="2019" name="Int. J. Syst. Evol. Microbiol.">
        <title>The Global Catalogue of Microorganisms (GCM) 10K type strain sequencing project: providing services to taxonomists for standard genome sequencing and annotation.</title>
        <authorList>
            <consortium name="The Broad Institute Genomics Platform"/>
            <consortium name="The Broad Institute Genome Sequencing Center for Infectious Disease"/>
            <person name="Wu L."/>
            <person name="Ma J."/>
        </authorList>
    </citation>
    <scope>NUCLEOTIDE SEQUENCE [LARGE SCALE GENOMIC DNA]</scope>
    <source>
        <strain evidence="3">CGMCC 1.12286</strain>
    </source>
</reference>
<dbReference type="Gene3D" id="3.40.50.720">
    <property type="entry name" value="NAD(P)-binding Rossmann-like Domain"/>
    <property type="match status" value="1"/>
</dbReference>
<accession>A0ABW4JJD7</accession>
<dbReference type="CDD" id="cd05257">
    <property type="entry name" value="Arna_like_SDR_e"/>
    <property type="match status" value="1"/>
</dbReference>
<comment type="caution">
    <text evidence="2">The sequence shown here is derived from an EMBL/GenBank/DDBJ whole genome shotgun (WGS) entry which is preliminary data.</text>
</comment>
<proteinExistence type="predicted"/>
<evidence type="ECO:0000313" key="3">
    <source>
        <dbReference type="Proteomes" id="UP001597079"/>
    </source>
</evidence>
<evidence type="ECO:0000259" key="1">
    <source>
        <dbReference type="Pfam" id="PF16363"/>
    </source>
</evidence>
<dbReference type="PANTHER" id="PTHR43000">
    <property type="entry name" value="DTDP-D-GLUCOSE 4,6-DEHYDRATASE-RELATED"/>
    <property type="match status" value="1"/>
</dbReference>
<dbReference type="InterPro" id="IPR036291">
    <property type="entry name" value="NAD(P)-bd_dom_sf"/>
</dbReference>
<name>A0ABW4JJD7_9BACL</name>
<dbReference type="Proteomes" id="UP001597079">
    <property type="component" value="Unassembled WGS sequence"/>
</dbReference>
<feature type="domain" description="NAD(P)-binding" evidence="1">
    <location>
        <begin position="11"/>
        <end position="313"/>
    </location>
</feature>
<dbReference type="InterPro" id="IPR016040">
    <property type="entry name" value="NAD(P)-bd_dom"/>
</dbReference>
<protein>
    <submittedName>
        <fullName evidence="2">SDR family NAD(P)-dependent oxidoreductase</fullName>
    </submittedName>
</protein>
<dbReference type="Pfam" id="PF16363">
    <property type="entry name" value="GDP_Man_Dehyd"/>
    <property type="match status" value="1"/>
</dbReference>
<dbReference type="SUPFAM" id="SSF51735">
    <property type="entry name" value="NAD(P)-binding Rossmann-fold domains"/>
    <property type="match status" value="1"/>
</dbReference>
<evidence type="ECO:0000313" key="2">
    <source>
        <dbReference type="EMBL" id="MFD1676114.1"/>
    </source>
</evidence>